<dbReference type="EMBL" id="JBEXIP010000032">
    <property type="protein sequence ID" value="MET8436972.1"/>
    <property type="molecule type" value="Genomic_DNA"/>
</dbReference>
<reference evidence="1 2" key="1">
    <citation type="submission" date="2024-06" db="EMBL/GenBank/DDBJ databases">
        <title>The Natural Products Discovery Center: Release of the First 8490 Sequenced Strains for Exploring Actinobacteria Biosynthetic Diversity.</title>
        <authorList>
            <person name="Kalkreuter E."/>
            <person name="Kautsar S.A."/>
            <person name="Yang D."/>
            <person name="Bader C.D."/>
            <person name="Teijaro C.N."/>
            <person name="Fluegel L."/>
            <person name="Davis C.M."/>
            <person name="Simpson J.R."/>
            <person name="Lauterbach L."/>
            <person name="Steele A.D."/>
            <person name="Gui C."/>
            <person name="Meng S."/>
            <person name="Li G."/>
            <person name="Viehrig K."/>
            <person name="Ye F."/>
            <person name="Su P."/>
            <person name="Kiefer A.F."/>
            <person name="Nichols A."/>
            <person name="Cepeda A.J."/>
            <person name="Yan W."/>
            <person name="Fan B."/>
            <person name="Jiang Y."/>
            <person name="Adhikari A."/>
            <person name="Zheng C.-J."/>
            <person name="Schuster L."/>
            <person name="Cowan T.M."/>
            <person name="Smanski M.J."/>
            <person name="Chevrette M.G."/>
            <person name="De Carvalho L.P.S."/>
            <person name="Shen B."/>
        </authorList>
    </citation>
    <scope>NUCLEOTIDE SEQUENCE [LARGE SCALE GENOMIC DNA]</scope>
    <source>
        <strain evidence="1 2">NPDC005137</strain>
    </source>
</reference>
<dbReference type="Proteomes" id="UP001550044">
    <property type="component" value="Unassembled WGS sequence"/>
</dbReference>
<comment type="caution">
    <text evidence="1">The sequence shown here is derived from an EMBL/GenBank/DDBJ whole genome shotgun (WGS) entry which is preliminary data.</text>
</comment>
<evidence type="ECO:0000313" key="1">
    <source>
        <dbReference type="EMBL" id="MET8436972.1"/>
    </source>
</evidence>
<name>A0ABV2UGJ0_9ACTN</name>
<evidence type="ECO:0008006" key="3">
    <source>
        <dbReference type="Google" id="ProtNLM"/>
    </source>
</evidence>
<evidence type="ECO:0000313" key="2">
    <source>
        <dbReference type="Proteomes" id="UP001550044"/>
    </source>
</evidence>
<protein>
    <recommendedName>
        <fullName evidence="3">PE domain-containing protein</fullName>
    </recommendedName>
</protein>
<dbReference type="RefSeq" id="WP_356500401.1">
    <property type="nucleotide sequence ID" value="NZ_JBEXEF010000142.1"/>
</dbReference>
<keyword evidence="2" id="KW-1185">Reference proteome</keyword>
<accession>A0ABV2UGJ0</accession>
<gene>
    <name evidence="1" type="ORF">ABZV61_30210</name>
</gene>
<proteinExistence type="predicted"/>
<organism evidence="1 2">
    <name type="scientific">Streptomyces sp. 900116325</name>
    <dbReference type="NCBI Taxonomy" id="3154295"/>
    <lineage>
        <taxon>Bacteria</taxon>
        <taxon>Bacillati</taxon>
        <taxon>Actinomycetota</taxon>
        <taxon>Actinomycetes</taxon>
        <taxon>Kitasatosporales</taxon>
        <taxon>Streptomycetaceae</taxon>
        <taxon>Streptomyces</taxon>
    </lineage>
</organism>
<sequence>MAHTLEELVELQRAVIAAHNRVTELRAAFGPPTGEPWTEAQTAAHETAWRAFRDLERDVQDAVTRFAKDGDLDRADVKRTVQFRASAPLEGNK</sequence>